<dbReference type="PROSITE" id="PS01332">
    <property type="entry name" value="HTH_RRF2_1"/>
    <property type="match status" value="1"/>
</dbReference>
<keyword evidence="2" id="KW-1185">Reference proteome</keyword>
<organism evidence="1 2">
    <name type="scientific">Paenibacillus thailandensis</name>
    <dbReference type="NCBI Taxonomy" id="393250"/>
    <lineage>
        <taxon>Bacteria</taxon>
        <taxon>Bacillati</taxon>
        <taxon>Bacillota</taxon>
        <taxon>Bacilli</taxon>
        <taxon>Bacillales</taxon>
        <taxon>Paenibacillaceae</taxon>
        <taxon>Paenibacillus</taxon>
    </lineage>
</organism>
<dbReference type="Proteomes" id="UP001597493">
    <property type="component" value="Unassembled WGS sequence"/>
</dbReference>
<dbReference type="PANTHER" id="PTHR33221:SF15">
    <property type="entry name" value="HTH-TYPE TRANSCRIPTIONAL REGULATOR YWGB-RELATED"/>
    <property type="match status" value="1"/>
</dbReference>
<dbReference type="PROSITE" id="PS51197">
    <property type="entry name" value="HTH_RRF2_2"/>
    <property type="match status" value="1"/>
</dbReference>
<dbReference type="Pfam" id="PF02082">
    <property type="entry name" value="Rrf2"/>
    <property type="match status" value="1"/>
</dbReference>
<dbReference type="EMBL" id="JBHUMY010000011">
    <property type="protein sequence ID" value="MFD2660709.1"/>
    <property type="molecule type" value="Genomic_DNA"/>
</dbReference>
<gene>
    <name evidence="1" type="ORF">ACFSW5_10680</name>
</gene>
<dbReference type="SUPFAM" id="SSF46785">
    <property type="entry name" value="Winged helix' DNA-binding domain"/>
    <property type="match status" value="1"/>
</dbReference>
<dbReference type="InterPro" id="IPR036390">
    <property type="entry name" value="WH_DNA-bd_sf"/>
</dbReference>
<evidence type="ECO:0000313" key="2">
    <source>
        <dbReference type="Proteomes" id="UP001597493"/>
    </source>
</evidence>
<dbReference type="InterPro" id="IPR000944">
    <property type="entry name" value="Tscrpt_reg_Rrf2"/>
</dbReference>
<name>A0ABW5QWF4_9BACL</name>
<dbReference type="RefSeq" id="WP_379272516.1">
    <property type="nucleotide sequence ID" value="NZ_JBHUGT010000013.1"/>
</dbReference>
<dbReference type="Gene3D" id="1.10.10.10">
    <property type="entry name" value="Winged helix-like DNA-binding domain superfamily/Winged helix DNA-binding domain"/>
    <property type="match status" value="1"/>
</dbReference>
<accession>A0ABW5QWF4</accession>
<dbReference type="PANTHER" id="PTHR33221">
    <property type="entry name" value="WINGED HELIX-TURN-HELIX TRANSCRIPTIONAL REGULATOR, RRF2 FAMILY"/>
    <property type="match status" value="1"/>
</dbReference>
<protein>
    <submittedName>
        <fullName evidence="1">Rrf2 family transcriptional regulator</fullName>
    </submittedName>
</protein>
<comment type="caution">
    <text evidence="1">The sequence shown here is derived from an EMBL/GenBank/DDBJ whole genome shotgun (WGS) entry which is preliminary data.</text>
</comment>
<proteinExistence type="predicted"/>
<sequence>MSSNRNHPIGPPRFAIAVHTLVMLAHCGCIMTSGAIAKHVNSHPTFLRRVLAQLAGEGIVEAREGREGGYFLKANPDKLTLADIYMAVRQDAEECPGARSPECASAAEQIDRQLEAIMAESEQRTYELLKQYKLSDLLDKIVFHSPDV</sequence>
<dbReference type="InterPro" id="IPR036388">
    <property type="entry name" value="WH-like_DNA-bd_sf"/>
</dbReference>
<evidence type="ECO:0000313" key="1">
    <source>
        <dbReference type="EMBL" id="MFD2660709.1"/>
    </source>
</evidence>
<reference evidence="2" key="1">
    <citation type="journal article" date="2019" name="Int. J. Syst. Evol. Microbiol.">
        <title>The Global Catalogue of Microorganisms (GCM) 10K type strain sequencing project: providing services to taxonomists for standard genome sequencing and annotation.</title>
        <authorList>
            <consortium name="The Broad Institute Genomics Platform"/>
            <consortium name="The Broad Institute Genome Sequencing Center for Infectious Disease"/>
            <person name="Wu L."/>
            <person name="Ma J."/>
        </authorList>
    </citation>
    <scope>NUCLEOTIDE SEQUENCE [LARGE SCALE GENOMIC DNA]</scope>
    <source>
        <strain evidence="2">TISTR 1827</strain>
    </source>
</reference>
<dbReference type="InterPro" id="IPR030489">
    <property type="entry name" value="TR_Rrf2-type_CS"/>
</dbReference>